<dbReference type="SUPFAM" id="SSF81383">
    <property type="entry name" value="F-box domain"/>
    <property type="match status" value="1"/>
</dbReference>
<gene>
    <name evidence="2" type="ORF">QYE76_003229</name>
</gene>
<dbReference type="Proteomes" id="UP001231189">
    <property type="component" value="Unassembled WGS sequence"/>
</dbReference>
<dbReference type="InterPro" id="IPR036047">
    <property type="entry name" value="F-box-like_dom_sf"/>
</dbReference>
<dbReference type="Gene3D" id="1.20.1280.50">
    <property type="match status" value="1"/>
</dbReference>
<dbReference type="InterPro" id="IPR001810">
    <property type="entry name" value="F-box_dom"/>
</dbReference>
<dbReference type="SMART" id="SM00256">
    <property type="entry name" value="FBOX"/>
    <property type="match status" value="1"/>
</dbReference>
<dbReference type="PANTHER" id="PTHR31111:SF133">
    <property type="entry name" value="OS07G0196600 PROTEIN"/>
    <property type="match status" value="1"/>
</dbReference>
<organism evidence="2 3">
    <name type="scientific">Lolium multiflorum</name>
    <name type="common">Italian ryegrass</name>
    <name type="synonym">Lolium perenne subsp. multiflorum</name>
    <dbReference type="NCBI Taxonomy" id="4521"/>
    <lineage>
        <taxon>Eukaryota</taxon>
        <taxon>Viridiplantae</taxon>
        <taxon>Streptophyta</taxon>
        <taxon>Embryophyta</taxon>
        <taxon>Tracheophyta</taxon>
        <taxon>Spermatophyta</taxon>
        <taxon>Magnoliopsida</taxon>
        <taxon>Liliopsida</taxon>
        <taxon>Poales</taxon>
        <taxon>Poaceae</taxon>
        <taxon>BOP clade</taxon>
        <taxon>Pooideae</taxon>
        <taxon>Poodae</taxon>
        <taxon>Poeae</taxon>
        <taxon>Poeae Chloroplast Group 2 (Poeae type)</taxon>
        <taxon>Loliodinae</taxon>
        <taxon>Loliinae</taxon>
        <taxon>Lolium</taxon>
    </lineage>
</organism>
<feature type="domain" description="F-box" evidence="1">
    <location>
        <begin position="27"/>
        <end position="67"/>
    </location>
</feature>
<comment type="caution">
    <text evidence="2">The sequence shown here is derived from an EMBL/GenBank/DDBJ whole genome shotgun (WGS) entry which is preliminary data.</text>
</comment>
<keyword evidence="3" id="KW-1185">Reference proteome</keyword>
<evidence type="ECO:0000313" key="2">
    <source>
        <dbReference type="EMBL" id="KAK1628914.1"/>
    </source>
</evidence>
<sequence length="377" mass="42115">MATTVPSKKKKMAIPAAADIADDAPVLPVDLVYDILLRVPAKPLCRFRAVCPSWRSLLCDPTFIATHAARHPSLLIAVAMENTDTDVQILDMSGNVVRRLKSGQQCLTDDMWTHHGLVFLKGKDGRHHVLDPATGDTSVLPDRPSQAYMYTVGWAAAAGEYKVLIIRDMDLHEEVCMVLSLGDKNHGWRERGSPPAWVGRRGEVAVVRGIAYFLVSGIKCGWDDWIVAFDLELEAWRPASIRGPMEEQDNPIYQSCVNLAEVHGHLVASVHKRSSDICVVELWFLTDPHEPLWSKRYNITLLPTTRDVFESFGMPLQVLKDGRILVWIWKHYHKYRGVPRVYDPETETFTEGAASAGRRAVAGVYTGSLLRTVSALP</sequence>
<evidence type="ECO:0000313" key="3">
    <source>
        <dbReference type="Proteomes" id="UP001231189"/>
    </source>
</evidence>
<dbReference type="InterPro" id="IPR013187">
    <property type="entry name" value="F-box-assoc_dom_typ3"/>
</dbReference>
<dbReference type="EMBL" id="JAUUTY010000005">
    <property type="protein sequence ID" value="KAK1628914.1"/>
    <property type="molecule type" value="Genomic_DNA"/>
</dbReference>
<dbReference type="AlphaFoldDB" id="A0AAD8RPW0"/>
<dbReference type="InterPro" id="IPR017451">
    <property type="entry name" value="F-box-assoc_interact_dom"/>
</dbReference>
<evidence type="ECO:0000259" key="1">
    <source>
        <dbReference type="SMART" id="SM00256"/>
    </source>
</evidence>
<dbReference type="PANTHER" id="PTHR31111">
    <property type="entry name" value="BNAA05G37150D PROTEIN-RELATED"/>
    <property type="match status" value="1"/>
</dbReference>
<dbReference type="CDD" id="cd22157">
    <property type="entry name" value="F-box_AtFBW1-like"/>
    <property type="match status" value="1"/>
</dbReference>
<reference evidence="2" key="1">
    <citation type="submission" date="2023-07" db="EMBL/GenBank/DDBJ databases">
        <title>A chromosome-level genome assembly of Lolium multiflorum.</title>
        <authorList>
            <person name="Chen Y."/>
            <person name="Copetti D."/>
            <person name="Kolliker R."/>
            <person name="Studer B."/>
        </authorList>
    </citation>
    <scope>NUCLEOTIDE SEQUENCE</scope>
    <source>
        <strain evidence="2">02402/16</strain>
        <tissue evidence="2">Leaf</tissue>
    </source>
</reference>
<name>A0AAD8RPW0_LOLMU</name>
<accession>A0AAD8RPW0</accession>
<protein>
    <recommendedName>
        <fullName evidence="1">F-box domain-containing protein</fullName>
    </recommendedName>
</protein>
<proteinExistence type="predicted"/>
<dbReference type="NCBIfam" id="TIGR01640">
    <property type="entry name" value="F_box_assoc_1"/>
    <property type="match status" value="1"/>
</dbReference>
<dbReference type="Pfam" id="PF08268">
    <property type="entry name" value="FBA_3"/>
    <property type="match status" value="1"/>
</dbReference>
<dbReference type="SUPFAM" id="SSF50965">
    <property type="entry name" value="Galactose oxidase, central domain"/>
    <property type="match status" value="1"/>
</dbReference>
<dbReference type="InterPro" id="IPR011043">
    <property type="entry name" value="Gal_Oxase/kelch_b-propeller"/>
</dbReference>
<dbReference type="Pfam" id="PF00646">
    <property type="entry name" value="F-box"/>
    <property type="match status" value="1"/>
</dbReference>